<evidence type="ECO:0008006" key="4">
    <source>
        <dbReference type="Google" id="ProtNLM"/>
    </source>
</evidence>
<evidence type="ECO:0000313" key="2">
    <source>
        <dbReference type="EMBL" id="GHO54545.1"/>
    </source>
</evidence>
<feature type="transmembrane region" description="Helical" evidence="1">
    <location>
        <begin position="288"/>
        <end position="309"/>
    </location>
</feature>
<proteinExistence type="predicted"/>
<dbReference type="Proteomes" id="UP000654345">
    <property type="component" value="Unassembled WGS sequence"/>
</dbReference>
<reference evidence="2 3" key="1">
    <citation type="journal article" date="2021" name="Int. J. Syst. Evol. Microbiol.">
        <title>Reticulibacter mediterranei gen. nov., sp. nov., within the new family Reticulibacteraceae fam. nov., and Ktedonospora formicarum gen. nov., sp. nov., Ktedonobacter robiniae sp. nov., Dictyobacter formicarum sp. nov. and Dictyobacter arantiisoli sp. nov., belonging to the class Ktedonobacteria.</title>
        <authorList>
            <person name="Yabe S."/>
            <person name="Zheng Y."/>
            <person name="Wang C.M."/>
            <person name="Sakai Y."/>
            <person name="Abe K."/>
            <person name="Yokota A."/>
            <person name="Donadio S."/>
            <person name="Cavaletti L."/>
            <person name="Monciardini P."/>
        </authorList>
    </citation>
    <scope>NUCLEOTIDE SEQUENCE [LARGE SCALE GENOMIC DNA]</scope>
    <source>
        <strain evidence="2 3">SOSP1-30</strain>
    </source>
</reference>
<organism evidence="2 3">
    <name type="scientific">Ktedonobacter robiniae</name>
    <dbReference type="NCBI Taxonomy" id="2778365"/>
    <lineage>
        <taxon>Bacteria</taxon>
        <taxon>Bacillati</taxon>
        <taxon>Chloroflexota</taxon>
        <taxon>Ktedonobacteria</taxon>
        <taxon>Ktedonobacterales</taxon>
        <taxon>Ktedonobacteraceae</taxon>
        <taxon>Ktedonobacter</taxon>
    </lineage>
</organism>
<comment type="caution">
    <text evidence="2">The sequence shown here is derived from an EMBL/GenBank/DDBJ whole genome shotgun (WGS) entry which is preliminary data.</text>
</comment>
<evidence type="ECO:0000313" key="3">
    <source>
        <dbReference type="Proteomes" id="UP000654345"/>
    </source>
</evidence>
<evidence type="ECO:0000256" key="1">
    <source>
        <dbReference type="SAM" id="Phobius"/>
    </source>
</evidence>
<keyword evidence="1" id="KW-1133">Transmembrane helix</keyword>
<feature type="transmembrane region" description="Helical" evidence="1">
    <location>
        <begin position="200"/>
        <end position="225"/>
    </location>
</feature>
<dbReference type="RefSeq" id="WP_201371240.1">
    <property type="nucleotide sequence ID" value="NZ_BNJG01000001.1"/>
</dbReference>
<keyword evidence="1" id="KW-0472">Membrane</keyword>
<protein>
    <recommendedName>
        <fullName evidence="4">DUF4436 domain-containing protein</fullName>
    </recommendedName>
</protein>
<feature type="transmembrane region" description="Helical" evidence="1">
    <location>
        <begin position="12"/>
        <end position="35"/>
    </location>
</feature>
<dbReference type="EMBL" id="BNJG01000001">
    <property type="protein sequence ID" value="GHO54545.1"/>
    <property type="molecule type" value="Genomic_DNA"/>
</dbReference>
<gene>
    <name evidence="2" type="ORF">KSB_30200</name>
</gene>
<keyword evidence="1" id="KW-0812">Transmembrane</keyword>
<keyword evidence="3" id="KW-1185">Reference proteome</keyword>
<sequence length="318" mass="34058">MSLSIPSFAKNHALFSLALLDFLLLLLLGIPGYIITSHSYASHTVFVAHKDKPLTLTAAQGTNVLLGFQIDGSLNNYWASPNGLTLTLDGINQPLTVVEPKERDWNDSIHTTLSDPGNSLDVIGTLTIPSSISDSQHTLKGALSGSIDYPAPGRDPNSSDSSGPLFAFHNKTVNVNTPIQIQLESQGSFLWTSGYLPFQIFYWADIALCSGLILLTIVALMRALVARSRTSTQRPTAGTASRMKEAIQMVLGAIVISAIGFFILFLILENLGEKSDLLHPIPGDISTGNLLLPLLITIACVVGLVAVLAQPDKKVKTS</sequence>
<feature type="transmembrane region" description="Helical" evidence="1">
    <location>
        <begin position="246"/>
        <end position="268"/>
    </location>
</feature>
<name>A0ABQ3UPB5_9CHLR</name>
<accession>A0ABQ3UPB5</accession>